<feature type="compositionally biased region" description="Basic and acidic residues" evidence="1">
    <location>
        <begin position="177"/>
        <end position="187"/>
    </location>
</feature>
<dbReference type="Proteomes" id="UP000765509">
    <property type="component" value="Unassembled WGS sequence"/>
</dbReference>
<reference evidence="2" key="1">
    <citation type="submission" date="2021-03" db="EMBL/GenBank/DDBJ databases">
        <title>Draft genome sequence of rust myrtle Austropuccinia psidii MF-1, a brazilian biotype.</title>
        <authorList>
            <person name="Quecine M.C."/>
            <person name="Pachon D.M.R."/>
            <person name="Bonatelli M.L."/>
            <person name="Correr F.H."/>
            <person name="Franceschini L.M."/>
            <person name="Leite T.F."/>
            <person name="Margarido G.R.A."/>
            <person name="Almeida C.A."/>
            <person name="Ferrarezi J.A."/>
            <person name="Labate C.A."/>
        </authorList>
    </citation>
    <scope>NUCLEOTIDE SEQUENCE</scope>
    <source>
        <strain evidence="2">MF-1</strain>
    </source>
</reference>
<sequence>MAHTPVNSTEFNELPTSAPESGSAISDMANSQPPSSQKPNFRSYEKEKTVEPCAPTEDDGQDDVIFSGEVEIISKEQFVSNIAQTIPRLEKIQNDSKIPDYVRQKIAEAMSLLKMDLNRVEVGESLPEGSRVVIGFPGKGLGKRPNIHATKKTNKKRRTFEAANDSRDQGDEIINVEGDHIDNEPPHTEPPPILNETIHDEAPHTESPPIPNETMHDATPPASPRNIQAFQERETIKHDTMGRDMTDIVPDPEPEVSSSANFQGIFLSRMEEFAGILNYHSNITQQSWKRGLDNINSIYKNRWDNLPTKDAHTFLPVGIKVISNRELKMSAWLEDLEMAGEFYLCA</sequence>
<keyword evidence="3" id="KW-1185">Reference proteome</keyword>
<proteinExistence type="predicted"/>
<protein>
    <submittedName>
        <fullName evidence="2">Uncharacterized protein</fullName>
    </submittedName>
</protein>
<feature type="compositionally biased region" description="Polar residues" evidence="1">
    <location>
        <begin position="1"/>
        <end position="40"/>
    </location>
</feature>
<feature type="region of interest" description="Disordered" evidence="1">
    <location>
        <begin position="1"/>
        <end position="62"/>
    </location>
</feature>
<name>A0A9Q3DW59_9BASI</name>
<organism evidence="2 3">
    <name type="scientific">Austropuccinia psidii MF-1</name>
    <dbReference type="NCBI Taxonomy" id="1389203"/>
    <lineage>
        <taxon>Eukaryota</taxon>
        <taxon>Fungi</taxon>
        <taxon>Dikarya</taxon>
        <taxon>Basidiomycota</taxon>
        <taxon>Pucciniomycotina</taxon>
        <taxon>Pucciniomycetes</taxon>
        <taxon>Pucciniales</taxon>
        <taxon>Sphaerophragmiaceae</taxon>
        <taxon>Austropuccinia</taxon>
    </lineage>
</organism>
<accession>A0A9Q3DW59</accession>
<evidence type="ECO:0000313" key="2">
    <source>
        <dbReference type="EMBL" id="MBW0510359.1"/>
    </source>
</evidence>
<dbReference type="EMBL" id="AVOT02021500">
    <property type="protein sequence ID" value="MBW0510359.1"/>
    <property type="molecule type" value="Genomic_DNA"/>
</dbReference>
<gene>
    <name evidence="2" type="ORF">O181_050074</name>
</gene>
<feature type="compositionally biased region" description="Basic residues" evidence="1">
    <location>
        <begin position="143"/>
        <end position="158"/>
    </location>
</feature>
<comment type="caution">
    <text evidence="2">The sequence shown here is derived from an EMBL/GenBank/DDBJ whole genome shotgun (WGS) entry which is preliminary data.</text>
</comment>
<feature type="region of interest" description="Disordered" evidence="1">
    <location>
        <begin position="143"/>
        <end position="224"/>
    </location>
</feature>
<evidence type="ECO:0000313" key="3">
    <source>
        <dbReference type="Proteomes" id="UP000765509"/>
    </source>
</evidence>
<evidence type="ECO:0000256" key="1">
    <source>
        <dbReference type="SAM" id="MobiDB-lite"/>
    </source>
</evidence>
<dbReference type="OrthoDB" id="2518431at2759"/>
<dbReference type="AlphaFoldDB" id="A0A9Q3DW59"/>